<dbReference type="GO" id="GO:0016757">
    <property type="term" value="F:glycosyltransferase activity"/>
    <property type="evidence" value="ECO:0007669"/>
    <property type="project" value="UniProtKB-KW"/>
</dbReference>
<dbReference type="InterPro" id="IPR001296">
    <property type="entry name" value="Glyco_trans_1"/>
</dbReference>
<dbReference type="AlphaFoldDB" id="A0A4V1QR94"/>
<proteinExistence type="predicted"/>
<protein>
    <submittedName>
        <fullName evidence="5">Glycosyltransferase family 1 protein</fullName>
    </submittedName>
</protein>
<dbReference type="InterPro" id="IPR028098">
    <property type="entry name" value="Glyco_trans_4-like_N"/>
</dbReference>
<name>A0A4V1QR94_9MICO</name>
<evidence type="ECO:0000259" key="3">
    <source>
        <dbReference type="Pfam" id="PF00534"/>
    </source>
</evidence>
<evidence type="ECO:0000256" key="1">
    <source>
        <dbReference type="ARBA" id="ARBA00022676"/>
    </source>
</evidence>
<keyword evidence="1" id="KW-0328">Glycosyltransferase</keyword>
<keyword evidence="2 5" id="KW-0808">Transferase</keyword>
<dbReference type="PANTHER" id="PTHR12526:SF637">
    <property type="entry name" value="GLYCOSYLTRANSFERASE EPSF-RELATED"/>
    <property type="match status" value="1"/>
</dbReference>
<dbReference type="EMBL" id="SDPL01000407">
    <property type="protein sequence ID" value="RXZ44103.1"/>
    <property type="molecule type" value="Genomic_DNA"/>
</dbReference>
<dbReference type="Gene3D" id="3.40.50.2000">
    <property type="entry name" value="Glycogen Phosphorylase B"/>
    <property type="match status" value="2"/>
</dbReference>
<feature type="domain" description="Glycosyl transferase family 1" evidence="3">
    <location>
        <begin position="189"/>
        <end position="349"/>
    </location>
</feature>
<evidence type="ECO:0000256" key="2">
    <source>
        <dbReference type="ARBA" id="ARBA00022679"/>
    </source>
</evidence>
<evidence type="ECO:0000259" key="4">
    <source>
        <dbReference type="Pfam" id="PF13439"/>
    </source>
</evidence>
<dbReference type="Pfam" id="PF00534">
    <property type="entry name" value="Glycos_transf_1"/>
    <property type="match status" value="1"/>
</dbReference>
<dbReference type="SUPFAM" id="SSF53756">
    <property type="entry name" value="UDP-Glycosyltransferase/glycogen phosphorylase"/>
    <property type="match status" value="1"/>
</dbReference>
<sequence>MTRIVQIAPTIEPGSGVAGVAYALEQEFRAAGVPVERFTAADAGRTLARPHRTTFGMHLARAGNVVWFSTVGTRRAKRFLAERPDAISFTHNDVMAGDVYVNHGLLQAAMRARGNYAWRMVRNPVHLFTALRDRLRYRGRTHRAVVALTGQEARLLTEVYGRVRPPVTVIPNGVDVERFSPGDAAERAAVRRELGIADDTTVAVFIGHEFERKGLHLAIEALRMAPGVVLLVVGGSADMIRRAGAQARRVGVPERVVFAGERSDPVPLLRASDVLVLPSAYEANALVVLEALACGVPVVSTRVGFAPDIVVDGENGFLVDREAAPVGARLAELDGLDPEVREAWRARARATAEQHSWREVAARYLELARSIEAQRAPGRHARGRAAGDT</sequence>
<evidence type="ECO:0000313" key="5">
    <source>
        <dbReference type="EMBL" id="RXZ44103.1"/>
    </source>
</evidence>
<keyword evidence="6" id="KW-1185">Reference proteome</keyword>
<gene>
    <name evidence="5" type="ORF">ESO86_14925</name>
</gene>
<evidence type="ECO:0000313" key="6">
    <source>
        <dbReference type="Proteomes" id="UP000292881"/>
    </source>
</evidence>
<comment type="caution">
    <text evidence="5">The sequence shown here is derived from an EMBL/GenBank/DDBJ whole genome shotgun (WGS) entry which is preliminary data.</text>
</comment>
<dbReference type="OrthoDB" id="9810929at2"/>
<dbReference type="Proteomes" id="UP000292881">
    <property type="component" value="Unassembled WGS sequence"/>
</dbReference>
<dbReference type="Pfam" id="PF13439">
    <property type="entry name" value="Glyco_transf_4"/>
    <property type="match status" value="1"/>
</dbReference>
<accession>A0A4V1QR94</accession>
<reference evidence="5 6" key="1">
    <citation type="submission" date="2019-01" db="EMBL/GenBank/DDBJ databases">
        <authorList>
            <person name="Li J."/>
        </authorList>
    </citation>
    <scope>NUCLEOTIDE SEQUENCE [LARGE SCALE GENOMIC DNA]</scope>
    <source>
        <strain evidence="5 6">CGMCC 4.7180</strain>
    </source>
</reference>
<dbReference type="CDD" id="cd03801">
    <property type="entry name" value="GT4_PimA-like"/>
    <property type="match status" value="1"/>
</dbReference>
<organism evidence="5 6">
    <name type="scientific">Agromyces binzhouensis</name>
    <dbReference type="NCBI Taxonomy" id="1817495"/>
    <lineage>
        <taxon>Bacteria</taxon>
        <taxon>Bacillati</taxon>
        <taxon>Actinomycetota</taxon>
        <taxon>Actinomycetes</taxon>
        <taxon>Micrococcales</taxon>
        <taxon>Microbacteriaceae</taxon>
        <taxon>Agromyces</taxon>
    </lineage>
</organism>
<dbReference type="PANTHER" id="PTHR12526">
    <property type="entry name" value="GLYCOSYLTRANSFERASE"/>
    <property type="match status" value="1"/>
</dbReference>
<feature type="domain" description="Glycosyltransferase subfamily 4-like N-terminal" evidence="4">
    <location>
        <begin position="15"/>
        <end position="178"/>
    </location>
</feature>
<dbReference type="RefSeq" id="WP_129235687.1">
    <property type="nucleotide sequence ID" value="NZ_SDPL01000407.1"/>
</dbReference>